<dbReference type="PROSITE" id="PS00139">
    <property type="entry name" value="THIOL_PROTEASE_CYS"/>
    <property type="match status" value="1"/>
</dbReference>
<evidence type="ECO:0000259" key="5">
    <source>
        <dbReference type="PROSITE" id="PS50203"/>
    </source>
</evidence>
<dbReference type="InterPro" id="IPR057887">
    <property type="entry name" value="IQUB_helical"/>
</dbReference>
<organism evidence="6 7">
    <name type="scientific">Symbiodinium microadriaticum</name>
    <name type="common">Dinoflagellate</name>
    <name type="synonym">Zooxanthella microadriatica</name>
    <dbReference type="NCBI Taxonomy" id="2951"/>
    <lineage>
        <taxon>Eukaryota</taxon>
        <taxon>Sar</taxon>
        <taxon>Alveolata</taxon>
        <taxon>Dinophyceae</taxon>
        <taxon>Suessiales</taxon>
        <taxon>Symbiodiniaceae</taxon>
        <taxon>Symbiodinium</taxon>
    </lineage>
</organism>
<feature type="compositionally biased region" description="Low complexity" evidence="4">
    <location>
        <begin position="96"/>
        <end position="127"/>
    </location>
</feature>
<feature type="domain" description="Calpain catalytic" evidence="5">
    <location>
        <begin position="618"/>
        <end position="994"/>
    </location>
</feature>
<evidence type="ECO:0000313" key="7">
    <source>
        <dbReference type="Proteomes" id="UP000186817"/>
    </source>
</evidence>
<dbReference type="Pfam" id="PF00648">
    <property type="entry name" value="Peptidase_C2"/>
    <property type="match status" value="2"/>
</dbReference>
<evidence type="ECO:0000313" key="6">
    <source>
        <dbReference type="EMBL" id="OLQ11272.1"/>
    </source>
</evidence>
<dbReference type="Gene3D" id="3.90.70.10">
    <property type="entry name" value="Cysteine proteinases"/>
    <property type="match status" value="1"/>
</dbReference>
<sequence>MGLSSSRCAPTCFDGEHEFNLNDSRFIDVAFPPTPSSLGEAKPGKLFITQEQREKTRWVRVPELLHFNQQITAAEFSQKQQSELTWTVEEEEGRGAAEAEAPPVAPEGAVQEAPEEAAPQESAPAAPTGQGPGEAAIDLVILPEGYGQTKQVDIDRPVGKIRGDLEAELSIPDKSLYLMNLSGAVEFKQVLPDEKTLRDLGLKPGDRAGIELRINYYQEQPAEEYVMPDMLDLKVVNEHGEERMVSVHVQRPVMEKPYLGGFRNKATDSMYHHAVSQTAPVQKKDVHTLRFHREAQTYEYRTRSTQCKRDNGTQMDKVGLYIDSRGDKTMEPRRPYFSSADKAALLLERCVMIQCHARGMLARRRTRQLRQMRQERHELARKEAERRQLEADLRHKREVERRMHPRTFEDFSVLYKELEAWRVNEAARIQNSGFDEATRRAAQHELLRKETKLLQTIDKLKIQAHTSNRDAKIKSKLESMSQPKVWAQGDGETTTVHTPFTTRAKELMDLYSGLRLPLLTVDERLDVLLHVKWTVKEFDCNLTREMVDLIDREADMLNRGRPEKSFVGLRKRLANLFLQFIETPEFNPEAMKFQKVSREFYDQTGTHPLSTVPIKALGMSSSDLAQGSLGNCWLVATIAALARRPGAVRRLFVEADPPAGRFTVQLFDMASGRWELVEVDDFVPCTMEDDWSDVPYEEQADGTRVYNYKDVYTESGAKRLRKKWVPLFGRPNGRQVWALILEKAMAKFVGSYANLSGGTEPFALMALTGFPVVYVFQRPATDDAETAALKNHWEWKGAQYASRTNTGIGSSRLSHVPDDLLDEEIWEKVVSYIARTCPVTASITRFPAAKAVRDYYRPDGLISGHAYAVLDAREVILRTETGLRQHASPDDVFGSFAMMPSCEKNPHGDWKAEGGTFSSTWLGEWGHQSDRWQRHPEVAHQLDVAGAVVTVSPKNGGASPYSPHRSSYQTVQSSESCFWMPWDEFKVTFDKLCVSPKPSSSELADSPSTIPVRAAAGLQPELCPSLAKMAPLPLRRELHQVTVTFDPYVTMPEFLDDGALETRLRWEASKPGHLQQLLDANKNNGRGPSSSHSMLQKMVEAEGLELALGPSGCHQAGHCRWSPSPRPSLKRRLRESEAARGQSWLPVSSVAEATEGCIVS</sequence>
<comment type="similarity">
    <text evidence="1">Belongs to the peptidase C2 family.</text>
</comment>
<feature type="active site" evidence="2">
    <location>
        <position position="905"/>
    </location>
</feature>
<keyword evidence="7" id="KW-1185">Reference proteome</keyword>
<dbReference type="GO" id="GO:0004198">
    <property type="term" value="F:calcium-dependent cysteine-type endopeptidase activity"/>
    <property type="evidence" value="ECO:0007669"/>
    <property type="project" value="InterPro"/>
</dbReference>
<protein>
    <submittedName>
        <fullName evidence="6">IQ and ubiquitin-like domain-containing protein</fullName>
    </submittedName>
</protein>
<proteinExistence type="inferred from homology"/>
<accession>A0A1Q9EV11</accession>
<dbReference type="InterPro" id="IPR000169">
    <property type="entry name" value="Pept_cys_AS"/>
</dbReference>
<dbReference type="InterPro" id="IPR038765">
    <property type="entry name" value="Papain-like_cys_pep_sf"/>
</dbReference>
<feature type="coiled-coil region" evidence="3">
    <location>
        <begin position="362"/>
        <end position="399"/>
    </location>
</feature>
<dbReference type="Proteomes" id="UP000186817">
    <property type="component" value="Unassembled WGS sequence"/>
</dbReference>
<evidence type="ECO:0000256" key="3">
    <source>
        <dbReference type="SAM" id="Coils"/>
    </source>
</evidence>
<evidence type="ECO:0000256" key="2">
    <source>
        <dbReference type="PROSITE-ProRule" id="PRU00239"/>
    </source>
</evidence>
<dbReference type="PANTHER" id="PTHR21074:SF0">
    <property type="entry name" value="IQ AND UBIQUITIN-LIKE DOMAIN-CONTAINING PROTEIN"/>
    <property type="match status" value="1"/>
</dbReference>
<dbReference type="InterPro" id="IPR001300">
    <property type="entry name" value="Peptidase_C2_calpain_cat"/>
</dbReference>
<dbReference type="GO" id="GO:0006508">
    <property type="term" value="P:proteolysis"/>
    <property type="evidence" value="ECO:0007669"/>
    <property type="project" value="UniProtKB-KW"/>
</dbReference>
<keyword evidence="2" id="KW-0645">Protease</keyword>
<dbReference type="SUPFAM" id="SSF54001">
    <property type="entry name" value="Cysteine proteinases"/>
    <property type="match status" value="1"/>
</dbReference>
<feature type="active site" evidence="2">
    <location>
        <position position="632"/>
    </location>
</feature>
<dbReference type="PROSITE" id="PS50096">
    <property type="entry name" value="IQ"/>
    <property type="match status" value="1"/>
</dbReference>
<evidence type="ECO:0000256" key="1">
    <source>
        <dbReference type="ARBA" id="ARBA00007623"/>
    </source>
</evidence>
<dbReference type="SMART" id="SM00230">
    <property type="entry name" value="CysPc"/>
    <property type="match status" value="1"/>
</dbReference>
<comment type="caution">
    <text evidence="6">The sequence shown here is derived from an EMBL/GenBank/DDBJ whole genome shotgun (WGS) entry which is preliminary data.</text>
</comment>
<dbReference type="OrthoDB" id="10265862at2759"/>
<keyword evidence="2" id="KW-0378">Hydrolase</keyword>
<evidence type="ECO:0000256" key="4">
    <source>
        <dbReference type="SAM" id="MobiDB-lite"/>
    </source>
</evidence>
<gene>
    <name evidence="6" type="primary">IQUB</name>
    <name evidence="6" type="ORF">AK812_SmicGene4897</name>
</gene>
<reference evidence="6 7" key="1">
    <citation type="submission" date="2016-02" db="EMBL/GenBank/DDBJ databases">
        <title>Genome analysis of coral dinoflagellate symbionts highlights evolutionary adaptations to a symbiotic lifestyle.</title>
        <authorList>
            <person name="Aranda M."/>
            <person name="Li Y."/>
            <person name="Liew Y.J."/>
            <person name="Baumgarten S."/>
            <person name="Simakov O."/>
            <person name="Wilson M."/>
            <person name="Piel J."/>
            <person name="Ashoor H."/>
            <person name="Bougouffa S."/>
            <person name="Bajic V.B."/>
            <person name="Ryu T."/>
            <person name="Ravasi T."/>
            <person name="Bayer T."/>
            <person name="Micklem G."/>
            <person name="Kim H."/>
            <person name="Bhak J."/>
            <person name="Lajeunesse T.C."/>
            <person name="Voolstra C.R."/>
        </authorList>
    </citation>
    <scope>NUCLEOTIDE SEQUENCE [LARGE SCALE GENOMIC DNA]</scope>
    <source>
        <strain evidence="6 7">CCMP2467</strain>
    </source>
</reference>
<dbReference type="InterPro" id="IPR037695">
    <property type="entry name" value="IQUB"/>
</dbReference>
<feature type="region of interest" description="Disordered" evidence="4">
    <location>
        <begin position="1116"/>
        <end position="1137"/>
    </location>
</feature>
<dbReference type="Pfam" id="PF25805">
    <property type="entry name" value="IQUB"/>
    <property type="match status" value="1"/>
</dbReference>
<name>A0A1Q9EV11_SYMMI</name>
<dbReference type="EMBL" id="LSRX01000061">
    <property type="protein sequence ID" value="OLQ11272.1"/>
    <property type="molecule type" value="Genomic_DNA"/>
</dbReference>
<feature type="region of interest" description="Disordered" evidence="4">
    <location>
        <begin position="82"/>
        <end position="133"/>
    </location>
</feature>
<dbReference type="AlphaFoldDB" id="A0A1Q9EV11"/>
<keyword evidence="3" id="KW-0175">Coiled coil</keyword>
<dbReference type="PROSITE" id="PS50203">
    <property type="entry name" value="CALPAIN_CAT"/>
    <property type="match status" value="1"/>
</dbReference>
<keyword evidence="2" id="KW-0788">Thiol protease</keyword>
<feature type="active site" evidence="2">
    <location>
        <position position="865"/>
    </location>
</feature>
<dbReference type="PANTHER" id="PTHR21074">
    <property type="entry name" value="IQ AND UBIQUITIN-LIKE DOMAIN-CONTAINING PROTEIN"/>
    <property type="match status" value="1"/>
</dbReference>